<name>A0ABN7QQV6_9BURK</name>
<comment type="caution">
    <text evidence="1">The sequence shown here is derived from an EMBL/GenBank/DDBJ whole genome shotgun (WGS) entry which is preliminary data.</text>
</comment>
<dbReference type="EMBL" id="CAJQYY010000018">
    <property type="protein sequence ID" value="CAG4905431.1"/>
    <property type="molecule type" value="Genomic_DNA"/>
</dbReference>
<keyword evidence="2" id="KW-1185">Reference proteome</keyword>
<accession>A0ABN7QQV6</accession>
<organism evidence="1 2">
    <name type="scientific">Paraburkholderia gardini</name>
    <dbReference type="NCBI Taxonomy" id="2823469"/>
    <lineage>
        <taxon>Bacteria</taxon>
        <taxon>Pseudomonadati</taxon>
        <taxon>Pseudomonadota</taxon>
        <taxon>Betaproteobacteria</taxon>
        <taxon>Burkholderiales</taxon>
        <taxon>Burkholderiaceae</taxon>
        <taxon>Paraburkholderia</taxon>
    </lineage>
</organism>
<evidence type="ECO:0000313" key="2">
    <source>
        <dbReference type="Proteomes" id="UP000789752"/>
    </source>
</evidence>
<evidence type="ECO:0000313" key="1">
    <source>
        <dbReference type="EMBL" id="CAG4905431.1"/>
    </source>
</evidence>
<dbReference type="Proteomes" id="UP000789752">
    <property type="component" value="Unassembled WGS sequence"/>
</dbReference>
<proteinExistence type="predicted"/>
<gene>
    <name evidence="1" type="ORF">R54767_03193</name>
</gene>
<reference evidence="1 2" key="1">
    <citation type="submission" date="2021-04" db="EMBL/GenBank/DDBJ databases">
        <authorList>
            <person name="Vanwijnsberghe S."/>
        </authorList>
    </citation>
    <scope>NUCLEOTIDE SEQUENCE [LARGE SCALE GENOMIC DNA]</scope>
    <source>
        <strain evidence="1 2">LMG 32171</strain>
    </source>
</reference>
<protein>
    <submittedName>
        <fullName evidence="1">Uncharacterized protein</fullName>
    </submittedName>
</protein>
<sequence length="55" mass="6058">MKGKGYSFPANLRVTSPGNLPMPTFLSHGQHLDKTATAIKVVSNQRIMASRSKRM</sequence>